<dbReference type="Gene3D" id="3.90.79.10">
    <property type="entry name" value="Nucleoside Triphosphate Pyrophosphohydrolase"/>
    <property type="match status" value="1"/>
</dbReference>
<comment type="catalytic activity">
    <reaction evidence="12">
        <text>isopentenyl diphosphate = dimethylallyl diphosphate</text>
        <dbReference type="Rhea" id="RHEA:23284"/>
        <dbReference type="ChEBI" id="CHEBI:57623"/>
        <dbReference type="ChEBI" id="CHEBI:128769"/>
        <dbReference type="EC" id="5.3.3.2"/>
    </reaction>
    <physiologicalReaction direction="left-to-right" evidence="12">
        <dbReference type="Rhea" id="RHEA:23285"/>
    </physiologicalReaction>
</comment>
<dbReference type="PIRSF" id="PIRSF018427">
    <property type="entry name" value="Isopntndiph_ism"/>
    <property type="match status" value="1"/>
</dbReference>
<dbReference type="STRING" id="133381.A0A2T9ZKL6"/>
<dbReference type="GO" id="GO:0050992">
    <property type="term" value="P:dimethylallyl diphosphate biosynthetic process"/>
    <property type="evidence" value="ECO:0007669"/>
    <property type="project" value="UniProtKB-UniPathway"/>
</dbReference>
<feature type="domain" description="Nudix hydrolase" evidence="13">
    <location>
        <begin position="51"/>
        <end position="201"/>
    </location>
</feature>
<keyword evidence="9" id="KW-0443">Lipid metabolism</keyword>
<dbReference type="GO" id="GO:0046872">
    <property type="term" value="F:metal ion binding"/>
    <property type="evidence" value="ECO:0007669"/>
    <property type="project" value="UniProtKB-KW"/>
</dbReference>
<dbReference type="GO" id="GO:0004452">
    <property type="term" value="F:isopentenyl-diphosphate delta-isomerase activity"/>
    <property type="evidence" value="ECO:0007669"/>
    <property type="project" value="UniProtKB-EC"/>
</dbReference>
<dbReference type="Pfam" id="PF00293">
    <property type="entry name" value="NUDIX"/>
    <property type="match status" value="1"/>
</dbReference>
<evidence type="ECO:0000256" key="4">
    <source>
        <dbReference type="ARBA" id="ARBA00012057"/>
    </source>
</evidence>
<evidence type="ECO:0000259" key="13">
    <source>
        <dbReference type="PROSITE" id="PS51462"/>
    </source>
</evidence>
<dbReference type="GO" id="GO:0009240">
    <property type="term" value="P:isopentenyl diphosphate biosynthetic process"/>
    <property type="evidence" value="ECO:0007669"/>
    <property type="project" value="TreeGrafter"/>
</dbReference>
<accession>A0A2T9ZKL6</accession>
<dbReference type="NCBIfam" id="TIGR02150">
    <property type="entry name" value="IPP_isom_1"/>
    <property type="match status" value="1"/>
</dbReference>
<dbReference type="PANTHER" id="PTHR10885:SF0">
    <property type="entry name" value="ISOPENTENYL-DIPHOSPHATE DELTA-ISOMERASE"/>
    <property type="match status" value="1"/>
</dbReference>
<evidence type="ECO:0000313" key="14">
    <source>
        <dbReference type="EMBL" id="PVV05134.1"/>
    </source>
</evidence>
<evidence type="ECO:0000256" key="10">
    <source>
        <dbReference type="ARBA" id="ARBA00023229"/>
    </source>
</evidence>
<evidence type="ECO:0000256" key="1">
    <source>
        <dbReference type="ARBA" id="ARBA00001946"/>
    </source>
</evidence>
<evidence type="ECO:0000256" key="8">
    <source>
        <dbReference type="ARBA" id="ARBA00022955"/>
    </source>
</evidence>
<evidence type="ECO:0000256" key="12">
    <source>
        <dbReference type="ARBA" id="ARBA00029294"/>
    </source>
</evidence>
<dbReference type="FunFam" id="3.90.79.10:FF:000012">
    <property type="entry name" value="Isopentenyl-diphosphate Delta-isomerase 1"/>
    <property type="match status" value="1"/>
</dbReference>
<dbReference type="CDD" id="cd02885">
    <property type="entry name" value="NUDIX_IPP_Isomerase"/>
    <property type="match status" value="1"/>
</dbReference>
<name>A0A2T9ZKL6_9FUNG</name>
<dbReference type="InterPro" id="IPR011876">
    <property type="entry name" value="IsopentenylPP_isomerase_typ1"/>
</dbReference>
<dbReference type="EMBL" id="MBFS01000035">
    <property type="protein sequence ID" value="PVV05134.1"/>
    <property type="molecule type" value="Genomic_DNA"/>
</dbReference>
<dbReference type="AlphaFoldDB" id="A0A2T9ZKL6"/>
<dbReference type="EC" id="5.3.3.2" evidence="4"/>
<evidence type="ECO:0000256" key="2">
    <source>
        <dbReference type="ARBA" id="ARBA00004826"/>
    </source>
</evidence>
<evidence type="ECO:0000256" key="9">
    <source>
        <dbReference type="ARBA" id="ARBA00023098"/>
    </source>
</evidence>
<keyword evidence="10" id="KW-0414">Isoprene biosynthesis</keyword>
<keyword evidence="7" id="KW-0460">Magnesium</keyword>
<gene>
    <name evidence="14" type="ORF">BB560_000348</name>
</gene>
<keyword evidence="15" id="KW-1185">Reference proteome</keyword>
<dbReference type="InterPro" id="IPR000086">
    <property type="entry name" value="NUDIX_hydrolase_dom"/>
</dbReference>
<dbReference type="SUPFAM" id="SSF55811">
    <property type="entry name" value="Nudix"/>
    <property type="match status" value="1"/>
</dbReference>
<dbReference type="Proteomes" id="UP000245609">
    <property type="component" value="Unassembled WGS sequence"/>
</dbReference>
<dbReference type="UniPathway" id="UPA00059">
    <property type="reaction ID" value="UER00104"/>
</dbReference>
<dbReference type="PROSITE" id="PS51462">
    <property type="entry name" value="NUDIX"/>
    <property type="match status" value="1"/>
</dbReference>
<protein>
    <recommendedName>
        <fullName evidence="4">isopentenyl-diphosphate Delta-isomerase</fullName>
        <ecNumber evidence="4">5.3.3.2</ecNumber>
    </recommendedName>
</protein>
<dbReference type="NCBIfam" id="NF002995">
    <property type="entry name" value="PRK03759.1"/>
    <property type="match status" value="1"/>
</dbReference>
<evidence type="ECO:0000256" key="6">
    <source>
        <dbReference type="ARBA" id="ARBA00022723"/>
    </source>
</evidence>
<dbReference type="OrthoDB" id="510307at2759"/>
<organism evidence="14 15">
    <name type="scientific">Smittium megazygosporum</name>
    <dbReference type="NCBI Taxonomy" id="133381"/>
    <lineage>
        <taxon>Eukaryota</taxon>
        <taxon>Fungi</taxon>
        <taxon>Fungi incertae sedis</taxon>
        <taxon>Zoopagomycota</taxon>
        <taxon>Kickxellomycotina</taxon>
        <taxon>Harpellomycetes</taxon>
        <taxon>Harpellales</taxon>
        <taxon>Legeriomycetaceae</taxon>
        <taxon>Smittium</taxon>
    </lineage>
</organism>
<proteinExistence type="inferred from homology"/>
<evidence type="ECO:0000256" key="5">
    <source>
        <dbReference type="ARBA" id="ARBA00022516"/>
    </source>
</evidence>
<comment type="pathway">
    <text evidence="2">Isoprenoid biosynthesis; dimethylallyl diphosphate biosynthesis; dimethylallyl diphosphate from isopentenyl diphosphate: step 1/1.</text>
</comment>
<dbReference type="InterPro" id="IPR015797">
    <property type="entry name" value="NUDIX_hydrolase-like_dom_sf"/>
</dbReference>
<keyword evidence="8" id="KW-0752">Steroid biosynthesis</keyword>
<sequence length="231" mass="26825">MAASTDFLNCYDKEQVRHMEETCILVDEQDNVVGADSKKNCHLITPEHNGKLHRAFSVFLFDSQNRLLLQQRAAEKITFPNYFTNTCCSHPLSVPSELEEADQIGAKRAAIRKLEHELGITPEQISVQNLKFLTRILYKAPSDNKWIEHELDYIFIVKADVNLKPNPNEVKSTRYVTPQELDLLFKTSESENILLTPWFKLIYNSFLKDWWNNLENTNSLSKDNKIHNMIN</sequence>
<keyword evidence="6" id="KW-0479">Metal-binding</keyword>
<evidence type="ECO:0000256" key="11">
    <source>
        <dbReference type="ARBA" id="ARBA00023235"/>
    </source>
</evidence>
<comment type="caution">
    <text evidence="14">The sequence shown here is derived from an EMBL/GenBank/DDBJ whole genome shotgun (WGS) entry which is preliminary data.</text>
</comment>
<comment type="similarity">
    <text evidence="3">Belongs to the IPP isomerase type 1 family.</text>
</comment>
<evidence type="ECO:0000313" key="15">
    <source>
        <dbReference type="Proteomes" id="UP000245609"/>
    </source>
</evidence>
<comment type="cofactor">
    <cofactor evidence="1">
        <name>Mg(2+)</name>
        <dbReference type="ChEBI" id="CHEBI:18420"/>
    </cofactor>
</comment>
<evidence type="ECO:0000256" key="3">
    <source>
        <dbReference type="ARBA" id="ARBA00007579"/>
    </source>
</evidence>
<dbReference type="GO" id="GO:0006694">
    <property type="term" value="P:steroid biosynthetic process"/>
    <property type="evidence" value="ECO:0007669"/>
    <property type="project" value="UniProtKB-KW"/>
</dbReference>
<keyword evidence="11" id="KW-0413">Isomerase</keyword>
<keyword evidence="5" id="KW-0444">Lipid biosynthesis</keyword>
<evidence type="ECO:0000256" key="7">
    <source>
        <dbReference type="ARBA" id="ARBA00022842"/>
    </source>
</evidence>
<dbReference type="PANTHER" id="PTHR10885">
    <property type="entry name" value="ISOPENTENYL-DIPHOSPHATE DELTA-ISOMERASE"/>
    <property type="match status" value="1"/>
</dbReference>
<reference evidence="14 15" key="1">
    <citation type="journal article" date="2018" name="MBio">
        <title>Comparative Genomics Reveals the Core Gene Toolbox for the Fungus-Insect Symbiosis.</title>
        <authorList>
            <person name="Wang Y."/>
            <person name="Stata M."/>
            <person name="Wang W."/>
            <person name="Stajich J.E."/>
            <person name="White M.M."/>
            <person name="Moncalvo J.M."/>
        </authorList>
    </citation>
    <scope>NUCLEOTIDE SEQUENCE [LARGE SCALE GENOMIC DNA]</scope>
    <source>
        <strain evidence="14 15">SC-DP-2</strain>
    </source>
</reference>
<dbReference type="GO" id="GO:0005737">
    <property type="term" value="C:cytoplasm"/>
    <property type="evidence" value="ECO:0007669"/>
    <property type="project" value="TreeGrafter"/>
</dbReference>